<dbReference type="InterPro" id="IPR050107">
    <property type="entry name" value="ABC_carbohydrate_import_ATPase"/>
</dbReference>
<dbReference type="SUPFAM" id="SSF52540">
    <property type="entry name" value="P-loop containing nucleoside triphosphate hydrolases"/>
    <property type="match status" value="1"/>
</dbReference>
<evidence type="ECO:0000256" key="2">
    <source>
        <dbReference type="ARBA" id="ARBA00022475"/>
    </source>
</evidence>
<evidence type="ECO:0000313" key="8">
    <source>
        <dbReference type="EMBL" id="EGH32632.1"/>
    </source>
</evidence>
<dbReference type="HOGENOM" id="CLU_000604_1_15_6"/>
<keyword evidence="6" id="KW-0472">Membrane</keyword>
<proteinExistence type="predicted"/>
<evidence type="ECO:0000256" key="6">
    <source>
        <dbReference type="ARBA" id="ARBA00023136"/>
    </source>
</evidence>
<dbReference type="PANTHER" id="PTHR43790">
    <property type="entry name" value="CARBOHYDRATE TRANSPORT ATP-BINDING PROTEIN MG119-RELATED"/>
    <property type="match status" value="1"/>
</dbReference>
<dbReference type="InterPro" id="IPR027417">
    <property type="entry name" value="P-loop_NTPase"/>
</dbReference>
<keyword evidence="3" id="KW-0547">Nucleotide-binding</keyword>
<dbReference type="Gene3D" id="3.40.50.300">
    <property type="entry name" value="P-loop containing nucleotide triphosphate hydrolases"/>
    <property type="match status" value="1"/>
</dbReference>
<feature type="domain" description="ABC transporter" evidence="7">
    <location>
        <begin position="30"/>
        <end position="54"/>
    </location>
</feature>
<evidence type="ECO:0000259" key="7">
    <source>
        <dbReference type="Pfam" id="PF00005"/>
    </source>
</evidence>
<name>F3FQZ0_PSESX</name>
<dbReference type="Pfam" id="PF00005">
    <property type="entry name" value="ABC_tran"/>
    <property type="match status" value="1"/>
</dbReference>
<dbReference type="EMBL" id="AEAH01001273">
    <property type="protein sequence ID" value="EGH32632.1"/>
    <property type="molecule type" value="Genomic_DNA"/>
</dbReference>
<keyword evidence="4" id="KW-0067">ATP-binding</keyword>
<reference evidence="8 9" key="1">
    <citation type="journal article" date="2011" name="PLoS Pathog.">
        <title>Dynamic evolution of pathogenicity revealed by sequencing and comparative genomics of 19 Pseudomonas syringae isolates.</title>
        <authorList>
            <person name="Baltrus D.A."/>
            <person name="Nishimura M.T."/>
            <person name="Romanchuk A."/>
            <person name="Chang J.H."/>
            <person name="Mukhtar M.S."/>
            <person name="Cherkis K."/>
            <person name="Roach J."/>
            <person name="Grant S.R."/>
            <person name="Jones C.D."/>
            <person name="Dangl J.L."/>
        </authorList>
    </citation>
    <scope>NUCLEOTIDE SEQUENCE [LARGE SCALE GENOMIC DNA]</scope>
    <source>
        <strain evidence="9">M301072PT</strain>
    </source>
</reference>
<evidence type="ECO:0000256" key="4">
    <source>
        <dbReference type="ARBA" id="ARBA00022840"/>
    </source>
</evidence>
<dbReference type="GO" id="GO:0016887">
    <property type="term" value="F:ATP hydrolysis activity"/>
    <property type="evidence" value="ECO:0007669"/>
    <property type="project" value="InterPro"/>
</dbReference>
<keyword evidence="1" id="KW-0813">Transport</keyword>
<evidence type="ECO:0000256" key="3">
    <source>
        <dbReference type="ARBA" id="ARBA00022741"/>
    </source>
</evidence>
<dbReference type="AlphaFoldDB" id="F3FQZ0"/>
<organism evidence="8 9">
    <name type="scientific">Pseudomonas syringae pv. japonica str. M301072</name>
    <dbReference type="NCBI Taxonomy" id="629262"/>
    <lineage>
        <taxon>Bacteria</taxon>
        <taxon>Pseudomonadati</taxon>
        <taxon>Pseudomonadota</taxon>
        <taxon>Gammaproteobacteria</taxon>
        <taxon>Pseudomonadales</taxon>
        <taxon>Pseudomonadaceae</taxon>
        <taxon>Pseudomonas</taxon>
        <taxon>Pseudomonas syringae</taxon>
    </lineage>
</organism>
<accession>F3FQZ0</accession>
<feature type="non-terminal residue" evidence="8">
    <location>
        <position position="54"/>
    </location>
</feature>
<sequence>MGSAITDVAALPPALHLKGISKRFGATQALDGVNLRVEAGTIHGLVGENGAGKS</sequence>
<dbReference type="PANTHER" id="PTHR43790:SF3">
    <property type="entry name" value="D-ALLOSE IMPORT ATP-BINDING PROTEIN ALSA-RELATED"/>
    <property type="match status" value="1"/>
</dbReference>
<dbReference type="Proteomes" id="UP000004471">
    <property type="component" value="Unassembled WGS sequence"/>
</dbReference>
<evidence type="ECO:0000256" key="1">
    <source>
        <dbReference type="ARBA" id="ARBA00022448"/>
    </source>
</evidence>
<comment type="caution">
    <text evidence="8">The sequence shown here is derived from an EMBL/GenBank/DDBJ whole genome shotgun (WGS) entry which is preliminary data.</text>
</comment>
<evidence type="ECO:0000256" key="5">
    <source>
        <dbReference type="ARBA" id="ARBA00022967"/>
    </source>
</evidence>
<evidence type="ECO:0000313" key="9">
    <source>
        <dbReference type="Proteomes" id="UP000004471"/>
    </source>
</evidence>
<keyword evidence="5" id="KW-1278">Translocase</keyword>
<dbReference type="InterPro" id="IPR003439">
    <property type="entry name" value="ABC_transporter-like_ATP-bd"/>
</dbReference>
<dbReference type="GO" id="GO:0005524">
    <property type="term" value="F:ATP binding"/>
    <property type="evidence" value="ECO:0007669"/>
    <property type="project" value="UniProtKB-KW"/>
</dbReference>
<keyword evidence="2" id="KW-1003">Cell membrane</keyword>
<gene>
    <name evidence="8" type="ORF">PSYJA_28216</name>
</gene>
<protein>
    <submittedName>
        <fullName evidence="8">ABC transporter</fullName>
    </submittedName>
</protein>